<dbReference type="Gene3D" id="1.10.1070.20">
    <property type="match status" value="1"/>
</dbReference>
<dbReference type="EMBL" id="CP018800">
    <property type="protein sequence ID" value="ATX81989.1"/>
    <property type="molecule type" value="Genomic_DNA"/>
</dbReference>
<evidence type="ECO:0000256" key="1">
    <source>
        <dbReference type="ARBA" id="ARBA00010164"/>
    </source>
</evidence>
<dbReference type="Pfam" id="PF13657">
    <property type="entry name" value="Couple_hipA"/>
    <property type="match status" value="1"/>
</dbReference>
<dbReference type="GO" id="GO:0004674">
    <property type="term" value="F:protein serine/threonine kinase activity"/>
    <property type="evidence" value="ECO:0007669"/>
    <property type="project" value="UniProtKB-EC"/>
</dbReference>
<evidence type="ECO:0000313" key="6">
    <source>
        <dbReference type="EMBL" id="ATX81989.1"/>
    </source>
</evidence>
<dbReference type="Pfam" id="PF07804">
    <property type="entry name" value="HipA_C"/>
    <property type="match status" value="1"/>
</dbReference>
<feature type="domain" description="HipA N-terminal subdomain 1" evidence="5">
    <location>
        <begin position="19"/>
        <end position="112"/>
    </location>
</feature>
<dbReference type="EC" id="2.7.11.1" evidence="6"/>
<dbReference type="Proteomes" id="UP000231637">
    <property type="component" value="Chromosome"/>
</dbReference>
<keyword evidence="3 6" id="KW-0418">Kinase</keyword>
<sequence length="399" mass="44672">MERALYKVRLTGESGSTLEVGDLVSTGEVCAFRYANTYRKLSSSFAIDPINLPTQKNSHETNKVLFGVFEDSLPDGWGRALMGRALNLSHAQQSPHLLLQYLDHKAIGAISYERLEGNHPEERYQESINSIDELVQAATAFERGELQDSAMLQRLFRSAGSSGGAHPKVNVIGEDESLKIVKFSSVRDIYDVVGLEAACLDLARMAGMKVPEFKVLELSKTKVLCLDRFDRTEDGCRHMISMQSLLNVTGYYHSSYVQMADVIRTVSRVPADDLQALFKQMIFNAVIGNTDDHLKNFSLYYRDGYCLTPAYDLLPDVNQRATHTLSFCNNDVGPYRSEATGNLAARFKMATSTAEKIVDEVVEIVATNWPGVCSNYGVPADQIQYFNSYIERQRKKLEK</sequence>
<dbReference type="PANTHER" id="PTHR37419">
    <property type="entry name" value="SERINE/THREONINE-PROTEIN KINASE TOXIN HIPA"/>
    <property type="match status" value="1"/>
</dbReference>
<organism evidence="6 7">
    <name type="scientific">Mariprofundus ferrinatatus</name>
    <dbReference type="NCBI Taxonomy" id="1921087"/>
    <lineage>
        <taxon>Bacteria</taxon>
        <taxon>Pseudomonadati</taxon>
        <taxon>Pseudomonadota</taxon>
        <taxon>Candidatius Mariprofundia</taxon>
        <taxon>Mariprofundales</taxon>
        <taxon>Mariprofundaceae</taxon>
        <taxon>Mariprofundus</taxon>
    </lineage>
</organism>
<proteinExistence type="inferred from homology"/>
<evidence type="ECO:0000256" key="2">
    <source>
        <dbReference type="ARBA" id="ARBA00022679"/>
    </source>
</evidence>
<gene>
    <name evidence="6" type="ORF">Ga0123462_1125</name>
</gene>
<feature type="domain" description="HipA-like C-terminal" evidence="4">
    <location>
        <begin position="161"/>
        <end position="369"/>
    </location>
</feature>
<keyword evidence="2 6" id="KW-0808">Transferase</keyword>
<dbReference type="InterPro" id="IPR012893">
    <property type="entry name" value="HipA-like_C"/>
</dbReference>
<evidence type="ECO:0000259" key="4">
    <source>
        <dbReference type="Pfam" id="PF07804"/>
    </source>
</evidence>
<dbReference type="KEGG" id="mfn:Ga0123462_1125"/>
<dbReference type="PANTHER" id="PTHR37419:SF8">
    <property type="entry name" value="TOXIN YJJJ"/>
    <property type="match status" value="1"/>
</dbReference>
<protein>
    <submittedName>
        <fullName evidence="6">Serine/threonine-protein kinase HipA</fullName>
        <ecNumber evidence="6">2.7.11.1</ecNumber>
    </submittedName>
</protein>
<dbReference type="OrthoDB" id="5294599at2"/>
<evidence type="ECO:0000259" key="5">
    <source>
        <dbReference type="Pfam" id="PF13657"/>
    </source>
</evidence>
<dbReference type="AlphaFoldDB" id="A0A2K8L6V6"/>
<keyword evidence="7" id="KW-1185">Reference proteome</keyword>
<accession>A0A2K8L6V6</accession>
<dbReference type="InterPro" id="IPR017508">
    <property type="entry name" value="HipA_N1"/>
</dbReference>
<evidence type="ECO:0000256" key="3">
    <source>
        <dbReference type="ARBA" id="ARBA00022777"/>
    </source>
</evidence>
<name>A0A2K8L6V6_9PROT</name>
<comment type="similarity">
    <text evidence="1">Belongs to the HipA Ser/Thr kinase family.</text>
</comment>
<evidence type="ECO:0000313" key="7">
    <source>
        <dbReference type="Proteomes" id="UP000231637"/>
    </source>
</evidence>
<dbReference type="InterPro" id="IPR052028">
    <property type="entry name" value="HipA_Ser/Thr_kinase"/>
</dbReference>
<dbReference type="RefSeq" id="WP_100265387.1">
    <property type="nucleotide sequence ID" value="NZ_CP018800.1"/>
</dbReference>
<dbReference type="GO" id="GO:0005829">
    <property type="term" value="C:cytosol"/>
    <property type="evidence" value="ECO:0007669"/>
    <property type="project" value="TreeGrafter"/>
</dbReference>
<reference evidence="6 7" key="1">
    <citation type="submission" date="2016-12" db="EMBL/GenBank/DDBJ databases">
        <title>Isolation and genomic insights into novel planktonic Zetaproteobacteria from stratified waters of the Chesapeake Bay.</title>
        <authorList>
            <person name="McAllister S.M."/>
            <person name="Kato S."/>
            <person name="Chan C.S."/>
            <person name="Chiu B.K."/>
            <person name="Field E.K."/>
        </authorList>
    </citation>
    <scope>NUCLEOTIDE SEQUENCE [LARGE SCALE GENOMIC DNA]</scope>
    <source>
        <strain evidence="6 7">CP-8</strain>
    </source>
</reference>